<dbReference type="PROSITE" id="PS50837">
    <property type="entry name" value="NACHT"/>
    <property type="match status" value="1"/>
</dbReference>
<dbReference type="InterPro" id="IPR007111">
    <property type="entry name" value="NACHT_NTPase"/>
</dbReference>
<name>A0AAD5YSI4_9AGAR</name>
<keyword evidence="1" id="KW-0677">Repeat</keyword>
<dbReference type="InterPro" id="IPR027417">
    <property type="entry name" value="P-loop_NTPase"/>
</dbReference>
<keyword evidence="4" id="KW-1185">Reference proteome</keyword>
<evidence type="ECO:0000313" key="4">
    <source>
        <dbReference type="Proteomes" id="UP001213000"/>
    </source>
</evidence>
<dbReference type="AlphaFoldDB" id="A0AAD5YSI4"/>
<gene>
    <name evidence="3" type="ORF">NP233_g9788</name>
</gene>
<accession>A0AAD5YSI4</accession>
<evidence type="ECO:0000313" key="3">
    <source>
        <dbReference type="EMBL" id="KAJ3562094.1"/>
    </source>
</evidence>
<proteinExistence type="predicted"/>
<protein>
    <recommendedName>
        <fullName evidence="2">NACHT domain-containing protein</fullName>
    </recommendedName>
</protein>
<feature type="domain" description="NACHT" evidence="2">
    <location>
        <begin position="83"/>
        <end position="200"/>
    </location>
</feature>
<comment type="caution">
    <text evidence="3">The sequence shown here is derived from an EMBL/GenBank/DDBJ whole genome shotgun (WGS) entry which is preliminary data.</text>
</comment>
<dbReference type="InterPro" id="IPR056884">
    <property type="entry name" value="NPHP3-like_N"/>
</dbReference>
<evidence type="ECO:0000256" key="1">
    <source>
        <dbReference type="ARBA" id="ARBA00022737"/>
    </source>
</evidence>
<dbReference type="Proteomes" id="UP001213000">
    <property type="component" value="Unassembled WGS sequence"/>
</dbReference>
<reference evidence="3" key="1">
    <citation type="submission" date="2022-07" db="EMBL/GenBank/DDBJ databases">
        <title>Genome Sequence of Leucocoprinus birnbaumii.</title>
        <authorList>
            <person name="Buettner E."/>
        </authorList>
    </citation>
    <scope>NUCLEOTIDE SEQUENCE</scope>
    <source>
        <strain evidence="3">VT141</strain>
    </source>
</reference>
<dbReference type="EMBL" id="JANIEX010000913">
    <property type="protein sequence ID" value="KAJ3562094.1"/>
    <property type="molecule type" value="Genomic_DNA"/>
</dbReference>
<organism evidence="3 4">
    <name type="scientific">Leucocoprinus birnbaumii</name>
    <dbReference type="NCBI Taxonomy" id="56174"/>
    <lineage>
        <taxon>Eukaryota</taxon>
        <taxon>Fungi</taxon>
        <taxon>Dikarya</taxon>
        <taxon>Basidiomycota</taxon>
        <taxon>Agaricomycotina</taxon>
        <taxon>Agaricomycetes</taxon>
        <taxon>Agaricomycetidae</taxon>
        <taxon>Agaricales</taxon>
        <taxon>Agaricineae</taxon>
        <taxon>Agaricaceae</taxon>
        <taxon>Leucocoprinus</taxon>
    </lineage>
</organism>
<dbReference type="PANTHER" id="PTHR10039:SF16">
    <property type="entry name" value="GPI INOSITOL-DEACYLASE"/>
    <property type="match status" value="1"/>
</dbReference>
<dbReference type="SUPFAM" id="SSF52540">
    <property type="entry name" value="P-loop containing nucleoside triphosphate hydrolases"/>
    <property type="match status" value="1"/>
</dbReference>
<dbReference type="Gene3D" id="3.40.50.300">
    <property type="entry name" value="P-loop containing nucleotide triphosphate hydrolases"/>
    <property type="match status" value="1"/>
</dbReference>
<dbReference type="Pfam" id="PF24883">
    <property type="entry name" value="NPHP3_N"/>
    <property type="match status" value="1"/>
</dbReference>
<sequence length="625" mass="70970">MSDFSAASNFVISNSQFINLSQNHDDHGTPRSHGLQFLLNHTTPDATHNSFARFPPPRCFPGTRKKCLEEIATWALNPGSTHRILLLTGPAGAGKSALAQSSAELLHEHLGATYFFSRHRDRDDPIRFIPTIAYQLASSLRIPSYSKNLQDRLLRDPALVTKSIATQFDELILAPFRGATMPRDLANATRTLVIIDGLDECKGNGVQYEIVRLIINSVKDETCPLLWMISSREEAHFMSAFSEPDICETMSLTMSPDVDEDIYEYLRESLKEETFRPGWPTDHHIRRLVHKSAGLFIFAATVVRFLGDSQLQNAEEHLDNLLSSNSSGLLVELDIFYRAIMQRIPEKSLPMALTTLLITIESRHSQRAPTILEIANLLGLSSRAVSASLSAIRSLISLDVASSFYGNKPIEDHIIRFYHTSFVEFLGDPVRSREFCLYQPPLFLLWAKRCFQVLREGEENWDQINLTNWPNKDFEPERVRHDLKSVIYRQAGHNSIPASTSAGLRAYPELLRELKHCNYRRLAESIGVKIWEADLVTLIDQLPKNSILSACLVRPSNLLQFWWNRITLRAQKANDSQTRFSFAHMQIGYGSKSALLDPGYRLKVNSSERWIRYSMRSPDVSQTLQ</sequence>
<dbReference type="PANTHER" id="PTHR10039">
    <property type="entry name" value="AMELOGENIN"/>
    <property type="match status" value="1"/>
</dbReference>
<evidence type="ECO:0000259" key="2">
    <source>
        <dbReference type="PROSITE" id="PS50837"/>
    </source>
</evidence>